<dbReference type="InterPro" id="IPR009000">
    <property type="entry name" value="Transl_B-barrel_sf"/>
</dbReference>
<evidence type="ECO:0000256" key="1">
    <source>
        <dbReference type="ARBA" id="ARBA00007733"/>
    </source>
</evidence>
<dbReference type="OrthoDB" id="361630at2759"/>
<dbReference type="SUPFAM" id="SSF52540">
    <property type="entry name" value="P-loop containing nucleoside triphosphate hydrolases"/>
    <property type="match status" value="1"/>
</dbReference>
<dbReference type="Pfam" id="PF04760">
    <property type="entry name" value="IF2_N"/>
    <property type="match status" value="1"/>
</dbReference>
<gene>
    <name evidence="10" type="ORF">CHLNCDRAFT_58881</name>
</gene>
<sequence>MSFLGQTLQCGASLPRSHAFQAARLPARLPVRAVAADAEQASAPEAAAAPAPAPAPPLLAPPSRKPPIWRAPPSARTRASKEKFFAEQAANRQEAYHKRQEERQASQGGGGYAANGAGRQSGGAGTLTDKPDRTGRFEGGGGYAGRGGGGGGYAGRGGGGGFAGGRGGSGGSFAGGRGGGGGTYAGGRGGGGGGFAGGRGGGGGYAGGRGGGATAAPTTGGAQTGGWAGRGQKGGRGSGGGGSWNDKRKKGEKINIESRRKARQTRREERAEEREANKAVREDIFEVGAEGMTVQDLAAMLALPATEIVKFLFMKGIMVQMNSTLDPETVKAVGVGYGVDVLDMDESRPSDGARKSVDWTDEEDVGFLQARPPVVTVMGHVDHGKTSLLDFIRKTKVAAGEAGGITQAIGAYTCDVNYMGEARQVTFLDTPGHEVKSMRNMAGDASEAGPSLAVQMLGLNSVPQAGDEFTVFETEAEARGAAEAIEAARRLERLAEMSGGGNRVTLSSLASIDEDGDQQVQQRLSLILKADASGSVEAVRSALGALPQDAVLLRYLMAAPGEITTSDIDLAAASGGMVLGFNVAVTDAVQAAAKRVGVELRSYSIIYDLIDDVRAAMEGRLKSVEERLAIGTAEVKAVFGSGNRKVAGCLVTDGTLRRGAVAVVKRGRKVVAEGKLFSLRRVKDDVREVSAGTECGLAVEGFKDWEAGDKIEAFEVVQKTLKLEEAKAATADMSAMEVGTA</sequence>
<dbReference type="EMBL" id="GL433856">
    <property type="protein sequence ID" value="EFN52432.1"/>
    <property type="molecule type" value="Genomic_DNA"/>
</dbReference>
<protein>
    <recommendedName>
        <fullName evidence="6">Translation initiation factor IF-2, chloroplastic</fullName>
    </recommendedName>
</protein>
<dbReference type="Proteomes" id="UP000008141">
    <property type="component" value="Unassembled WGS sequence"/>
</dbReference>
<comment type="similarity">
    <text evidence="1">Belongs to the TRAFAC class translation factor GTPase superfamily. Classic translation factor GTPase family. IF-2 subfamily.</text>
</comment>
<dbReference type="GeneID" id="17351922"/>
<feature type="region of interest" description="Disordered" evidence="7">
    <location>
        <begin position="42"/>
        <end position="186"/>
    </location>
</feature>
<evidence type="ECO:0000313" key="10">
    <source>
        <dbReference type="EMBL" id="EFN52432.1"/>
    </source>
</evidence>
<evidence type="ECO:0000259" key="8">
    <source>
        <dbReference type="Pfam" id="PF04760"/>
    </source>
</evidence>
<accession>E1ZP07</accession>
<evidence type="ECO:0000256" key="6">
    <source>
        <dbReference type="ARBA" id="ARBA00044105"/>
    </source>
</evidence>
<feature type="compositionally biased region" description="Gly residues" evidence="7">
    <location>
        <begin position="222"/>
        <end position="243"/>
    </location>
</feature>
<feature type="compositionally biased region" description="Basic and acidic residues" evidence="7">
    <location>
        <begin position="94"/>
        <end position="104"/>
    </location>
</feature>
<dbReference type="PANTHER" id="PTHR43381">
    <property type="entry name" value="TRANSLATION INITIATION FACTOR IF-2-RELATED"/>
    <property type="match status" value="1"/>
</dbReference>
<dbReference type="Gene3D" id="3.40.50.300">
    <property type="entry name" value="P-loop containing nucleotide triphosphate hydrolases"/>
    <property type="match status" value="1"/>
</dbReference>
<dbReference type="GO" id="GO:0005525">
    <property type="term" value="F:GTP binding"/>
    <property type="evidence" value="ECO:0007669"/>
    <property type="project" value="UniProtKB-KW"/>
</dbReference>
<evidence type="ECO:0000256" key="7">
    <source>
        <dbReference type="SAM" id="MobiDB-lite"/>
    </source>
</evidence>
<dbReference type="SUPFAM" id="SSF50447">
    <property type="entry name" value="Translation proteins"/>
    <property type="match status" value="1"/>
</dbReference>
<evidence type="ECO:0000259" key="9">
    <source>
        <dbReference type="Pfam" id="PF11987"/>
    </source>
</evidence>
<dbReference type="GO" id="GO:0005737">
    <property type="term" value="C:cytoplasm"/>
    <property type="evidence" value="ECO:0007669"/>
    <property type="project" value="TreeGrafter"/>
</dbReference>
<dbReference type="InterPro" id="IPR000178">
    <property type="entry name" value="TF_IF2_bacterial-like"/>
</dbReference>
<dbReference type="eggNOG" id="KOG1145">
    <property type="taxonomic scope" value="Eukaryota"/>
</dbReference>
<keyword evidence="4" id="KW-0648">Protein biosynthesis</keyword>
<evidence type="ECO:0000256" key="2">
    <source>
        <dbReference type="ARBA" id="ARBA00022540"/>
    </source>
</evidence>
<evidence type="ECO:0000313" key="11">
    <source>
        <dbReference type="Proteomes" id="UP000008141"/>
    </source>
</evidence>
<dbReference type="CDD" id="cd03692">
    <property type="entry name" value="mtIF2_IVc"/>
    <property type="match status" value="1"/>
</dbReference>
<keyword evidence="2" id="KW-0396">Initiation factor</keyword>
<feature type="region of interest" description="Disordered" evidence="7">
    <location>
        <begin position="208"/>
        <end position="277"/>
    </location>
</feature>
<feature type="compositionally biased region" description="Gly residues" evidence="7">
    <location>
        <begin position="137"/>
        <end position="186"/>
    </location>
</feature>
<feature type="domain" description="Translation initiation factor IF-2 N-terminal" evidence="8">
    <location>
        <begin position="290"/>
        <end position="338"/>
    </location>
</feature>
<organism evidence="11">
    <name type="scientific">Chlorella variabilis</name>
    <name type="common">Green alga</name>
    <dbReference type="NCBI Taxonomy" id="554065"/>
    <lineage>
        <taxon>Eukaryota</taxon>
        <taxon>Viridiplantae</taxon>
        <taxon>Chlorophyta</taxon>
        <taxon>core chlorophytes</taxon>
        <taxon>Trebouxiophyceae</taxon>
        <taxon>Chlorellales</taxon>
        <taxon>Chlorellaceae</taxon>
        <taxon>Chlorella clade</taxon>
        <taxon>Chlorella</taxon>
    </lineage>
</organism>
<feature type="compositionally biased region" description="Pro residues" evidence="7">
    <location>
        <begin position="51"/>
        <end position="65"/>
    </location>
</feature>
<dbReference type="AlphaFoldDB" id="E1ZP07"/>
<name>E1ZP07_CHLVA</name>
<evidence type="ECO:0000256" key="4">
    <source>
        <dbReference type="ARBA" id="ARBA00022917"/>
    </source>
</evidence>
<dbReference type="SUPFAM" id="SSF52156">
    <property type="entry name" value="Initiation factor IF2/eIF5b, domain 3"/>
    <property type="match status" value="1"/>
</dbReference>
<keyword evidence="11" id="KW-1185">Reference proteome</keyword>
<proteinExistence type="inferred from homology"/>
<dbReference type="PANTHER" id="PTHR43381:SF5">
    <property type="entry name" value="TR-TYPE G DOMAIN-CONTAINING PROTEIN"/>
    <property type="match status" value="1"/>
</dbReference>
<dbReference type="PROSITE" id="PS01176">
    <property type="entry name" value="IF2"/>
    <property type="match status" value="1"/>
</dbReference>
<feature type="compositionally biased region" description="Basic and acidic residues" evidence="7">
    <location>
        <begin position="252"/>
        <end position="277"/>
    </location>
</feature>
<dbReference type="Pfam" id="PF11987">
    <property type="entry name" value="IF-2"/>
    <property type="match status" value="1"/>
</dbReference>
<keyword evidence="5" id="KW-0342">GTP-binding</keyword>
<feature type="domain" description="Translation initiation factor IF- 2" evidence="9">
    <location>
        <begin position="507"/>
        <end position="614"/>
    </location>
</feature>
<dbReference type="InterPro" id="IPR015760">
    <property type="entry name" value="TIF_IF2"/>
</dbReference>
<dbReference type="InterPro" id="IPR036925">
    <property type="entry name" value="TIF_IF2_dom3_sf"/>
</dbReference>
<dbReference type="RefSeq" id="XP_005844534.1">
    <property type="nucleotide sequence ID" value="XM_005844472.1"/>
</dbReference>
<dbReference type="FunCoup" id="E1ZP07">
    <property type="interactions" value="692"/>
</dbReference>
<evidence type="ECO:0000256" key="5">
    <source>
        <dbReference type="ARBA" id="ARBA00023134"/>
    </source>
</evidence>
<dbReference type="GO" id="GO:0003924">
    <property type="term" value="F:GTPase activity"/>
    <property type="evidence" value="ECO:0007669"/>
    <property type="project" value="InterPro"/>
</dbReference>
<feature type="compositionally biased region" description="Gly residues" evidence="7">
    <location>
        <begin position="107"/>
        <end position="125"/>
    </location>
</feature>
<dbReference type="InterPro" id="IPR027417">
    <property type="entry name" value="P-loop_NTPase"/>
</dbReference>
<evidence type="ECO:0000256" key="3">
    <source>
        <dbReference type="ARBA" id="ARBA00022741"/>
    </source>
</evidence>
<dbReference type="KEGG" id="cvr:CHLNCDRAFT_58881"/>
<dbReference type="STRING" id="554065.E1ZP07"/>
<dbReference type="GO" id="GO:0003743">
    <property type="term" value="F:translation initiation factor activity"/>
    <property type="evidence" value="ECO:0007669"/>
    <property type="project" value="UniProtKB-KW"/>
</dbReference>
<dbReference type="InParanoid" id="E1ZP07"/>
<dbReference type="InterPro" id="IPR023115">
    <property type="entry name" value="TIF_IF2_dom3"/>
</dbReference>
<dbReference type="FunFam" id="3.40.50.10050:FF:000001">
    <property type="entry name" value="Translation initiation factor IF-2"/>
    <property type="match status" value="1"/>
</dbReference>
<dbReference type="FunFam" id="2.40.30.10:FF:000008">
    <property type="entry name" value="Translation initiation factor IF-2"/>
    <property type="match status" value="1"/>
</dbReference>
<dbReference type="Gene3D" id="3.40.50.10050">
    <property type="entry name" value="Translation initiation factor IF- 2, domain 3"/>
    <property type="match status" value="1"/>
</dbReference>
<keyword evidence="3" id="KW-0547">Nucleotide-binding</keyword>
<reference evidence="10 11" key="1">
    <citation type="journal article" date="2010" name="Plant Cell">
        <title>The Chlorella variabilis NC64A genome reveals adaptation to photosymbiosis, coevolution with viruses, and cryptic sex.</title>
        <authorList>
            <person name="Blanc G."/>
            <person name="Duncan G."/>
            <person name="Agarkova I."/>
            <person name="Borodovsky M."/>
            <person name="Gurnon J."/>
            <person name="Kuo A."/>
            <person name="Lindquist E."/>
            <person name="Lucas S."/>
            <person name="Pangilinan J."/>
            <person name="Polle J."/>
            <person name="Salamov A."/>
            <person name="Terry A."/>
            <person name="Yamada T."/>
            <person name="Dunigan D.D."/>
            <person name="Grigoriev I.V."/>
            <person name="Claverie J.M."/>
            <person name="Van Etten J.L."/>
        </authorList>
    </citation>
    <scope>NUCLEOTIDE SEQUENCE [LARGE SCALE GENOMIC DNA]</scope>
    <source>
        <strain evidence="10 11">NC64A</strain>
    </source>
</reference>
<dbReference type="Gene3D" id="2.40.30.10">
    <property type="entry name" value="Translation factors"/>
    <property type="match status" value="1"/>
</dbReference>
<dbReference type="InterPro" id="IPR006847">
    <property type="entry name" value="IF2_N"/>
</dbReference>